<accession>A0ACC2NTH0</accession>
<sequence>MRTEQDLHLFKVIDEEIATDHNQMRGEIRDDARQRIPRVQEDDGENHNKHRKQAIQYTRGDIVAIRRTQQGLGLKLAVNFLRPYRVTKCKTKYTGLQKLVSTQAR</sequence>
<name>A0ACC2NTH0_9HYME</name>
<dbReference type="EMBL" id="CM056743">
    <property type="protein sequence ID" value="KAJ8674148.1"/>
    <property type="molecule type" value="Genomic_DNA"/>
</dbReference>
<proteinExistence type="predicted"/>
<gene>
    <name evidence="1" type="ORF">QAD02_005410</name>
</gene>
<protein>
    <submittedName>
        <fullName evidence="1">Uncharacterized protein</fullName>
    </submittedName>
</protein>
<evidence type="ECO:0000313" key="1">
    <source>
        <dbReference type="EMBL" id="KAJ8674148.1"/>
    </source>
</evidence>
<keyword evidence="2" id="KW-1185">Reference proteome</keyword>
<reference evidence="1" key="1">
    <citation type="submission" date="2023-04" db="EMBL/GenBank/DDBJ databases">
        <title>A chromosome-level genome assembly of the parasitoid wasp Eretmocerus hayati.</title>
        <authorList>
            <person name="Zhong Y."/>
            <person name="Liu S."/>
            <person name="Liu Y."/>
        </authorList>
    </citation>
    <scope>NUCLEOTIDE SEQUENCE</scope>
    <source>
        <strain evidence="1">ZJU_SS_LIU_2023</strain>
    </source>
</reference>
<organism evidence="1 2">
    <name type="scientific">Eretmocerus hayati</name>
    <dbReference type="NCBI Taxonomy" id="131215"/>
    <lineage>
        <taxon>Eukaryota</taxon>
        <taxon>Metazoa</taxon>
        <taxon>Ecdysozoa</taxon>
        <taxon>Arthropoda</taxon>
        <taxon>Hexapoda</taxon>
        <taxon>Insecta</taxon>
        <taxon>Pterygota</taxon>
        <taxon>Neoptera</taxon>
        <taxon>Endopterygota</taxon>
        <taxon>Hymenoptera</taxon>
        <taxon>Apocrita</taxon>
        <taxon>Proctotrupomorpha</taxon>
        <taxon>Chalcidoidea</taxon>
        <taxon>Aphelinidae</taxon>
        <taxon>Aphelininae</taxon>
        <taxon>Eretmocerus</taxon>
    </lineage>
</organism>
<comment type="caution">
    <text evidence="1">The sequence shown here is derived from an EMBL/GenBank/DDBJ whole genome shotgun (WGS) entry which is preliminary data.</text>
</comment>
<dbReference type="Proteomes" id="UP001239111">
    <property type="component" value="Chromosome 3"/>
</dbReference>
<evidence type="ECO:0000313" key="2">
    <source>
        <dbReference type="Proteomes" id="UP001239111"/>
    </source>
</evidence>